<dbReference type="RefSeq" id="WP_268111288.1">
    <property type="nucleotide sequence ID" value="NZ_JAPPUX010000002.1"/>
</dbReference>
<dbReference type="EMBL" id="JAPPUX010000002">
    <property type="protein sequence ID" value="MCY4726421.1"/>
    <property type="molecule type" value="Genomic_DNA"/>
</dbReference>
<protein>
    <submittedName>
        <fullName evidence="1">AAA family ATPase</fullName>
    </submittedName>
</protein>
<proteinExistence type="predicted"/>
<organism evidence="1 2">
    <name type="scientific">Nocardioides pini</name>
    <dbReference type="NCBI Taxonomy" id="2975053"/>
    <lineage>
        <taxon>Bacteria</taxon>
        <taxon>Bacillati</taxon>
        <taxon>Actinomycetota</taxon>
        <taxon>Actinomycetes</taxon>
        <taxon>Propionibacteriales</taxon>
        <taxon>Nocardioidaceae</taxon>
        <taxon>Nocardioides</taxon>
    </lineage>
</organism>
<dbReference type="Gene3D" id="3.40.50.300">
    <property type="entry name" value="P-loop containing nucleotide triphosphate hydrolases"/>
    <property type="match status" value="1"/>
</dbReference>
<dbReference type="Pfam" id="PF13671">
    <property type="entry name" value="AAA_33"/>
    <property type="match status" value="1"/>
</dbReference>
<accession>A0ABT4CC71</accession>
<name>A0ABT4CC71_9ACTN</name>
<evidence type="ECO:0000313" key="1">
    <source>
        <dbReference type="EMBL" id="MCY4726421.1"/>
    </source>
</evidence>
<dbReference type="PANTHER" id="PTHR37807:SF3">
    <property type="entry name" value="OS07G0160300 PROTEIN"/>
    <property type="match status" value="1"/>
</dbReference>
<dbReference type="PANTHER" id="PTHR37807">
    <property type="entry name" value="OS07G0160300 PROTEIN"/>
    <property type="match status" value="1"/>
</dbReference>
<comment type="caution">
    <text evidence="1">The sequence shown here is derived from an EMBL/GenBank/DDBJ whole genome shotgun (WGS) entry which is preliminary data.</text>
</comment>
<dbReference type="SUPFAM" id="SSF52540">
    <property type="entry name" value="P-loop containing nucleoside triphosphate hydrolases"/>
    <property type="match status" value="1"/>
</dbReference>
<gene>
    <name evidence="1" type="ORF">NYO98_09030</name>
</gene>
<sequence length="196" mass="21031">MLVQLSGVPGSGKTRLARSIAEATGFVVVDTDVLKSSIVGSGVPVAAAGPVTYDAALALAQDLLEQGRTVVLDSPCRYQQLLDSGRRKAGALGVRYAFIELWVRDWSVVLGRLDERSPRVSQVASATTPVPGTDWEFGTPKATLEAWQKQLVHPEHDWLRLDAEGAAEDNLRTALRYLGPEASGPDGGVERADLLR</sequence>
<dbReference type="Proteomes" id="UP001074726">
    <property type="component" value="Unassembled WGS sequence"/>
</dbReference>
<keyword evidence="2" id="KW-1185">Reference proteome</keyword>
<evidence type="ECO:0000313" key="2">
    <source>
        <dbReference type="Proteomes" id="UP001074726"/>
    </source>
</evidence>
<reference evidence="1" key="1">
    <citation type="submission" date="2022-08" db="EMBL/GenBank/DDBJ databases">
        <title>Genome sequencing of Nocardioides sp. STR2.</title>
        <authorList>
            <person name="So Y."/>
        </authorList>
    </citation>
    <scope>NUCLEOTIDE SEQUENCE</scope>
    <source>
        <strain evidence="1">STR2</strain>
    </source>
</reference>
<dbReference type="InterPro" id="IPR027417">
    <property type="entry name" value="P-loop_NTPase"/>
</dbReference>